<gene>
    <name evidence="4" type="ORF">Dsi01nite_014610</name>
</gene>
<protein>
    <recommendedName>
        <fullName evidence="3">Pyrrolo-quinoline quinone repeat domain-containing protein</fullName>
    </recommendedName>
</protein>
<evidence type="ECO:0000313" key="4">
    <source>
        <dbReference type="EMBL" id="GIG43420.1"/>
    </source>
</evidence>
<evidence type="ECO:0000313" key="5">
    <source>
        <dbReference type="Proteomes" id="UP000660611"/>
    </source>
</evidence>
<organism evidence="4 5">
    <name type="scientific">Dactylosporangium siamense</name>
    <dbReference type="NCBI Taxonomy" id="685454"/>
    <lineage>
        <taxon>Bacteria</taxon>
        <taxon>Bacillati</taxon>
        <taxon>Actinomycetota</taxon>
        <taxon>Actinomycetes</taxon>
        <taxon>Micromonosporales</taxon>
        <taxon>Micromonosporaceae</taxon>
        <taxon>Dactylosporangium</taxon>
    </lineage>
</organism>
<accession>A0A919U950</accession>
<evidence type="ECO:0000259" key="3">
    <source>
        <dbReference type="Pfam" id="PF13360"/>
    </source>
</evidence>
<dbReference type="PROSITE" id="PS51257">
    <property type="entry name" value="PROKAR_LIPOPROTEIN"/>
    <property type="match status" value="1"/>
</dbReference>
<reference evidence="4" key="1">
    <citation type="submission" date="2021-01" db="EMBL/GenBank/DDBJ databases">
        <title>Whole genome shotgun sequence of Dactylosporangium siamense NBRC 106093.</title>
        <authorList>
            <person name="Komaki H."/>
            <person name="Tamura T."/>
        </authorList>
    </citation>
    <scope>NUCLEOTIDE SEQUENCE</scope>
    <source>
        <strain evidence="4">NBRC 106093</strain>
    </source>
</reference>
<dbReference type="InterPro" id="IPR002372">
    <property type="entry name" value="PQQ_rpt_dom"/>
</dbReference>
<feature type="region of interest" description="Disordered" evidence="1">
    <location>
        <begin position="27"/>
        <end position="50"/>
    </location>
</feature>
<evidence type="ECO:0000256" key="1">
    <source>
        <dbReference type="SAM" id="MobiDB-lite"/>
    </source>
</evidence>
<dbReference type="InterPro" id="IPR015943">
    <property type="entry name" value="WD40/YVTN_repeat-like_dom_sf"/>
</dbReference>
<keyword evidence="2" id="KW-0732">Signal</keyword>
<feature type="chain" id="PRO_5037035134" description="Pyrrolo-quinoline quinone repeat domain-containing protein" evidence="2">
    <location>
        <begin position="32"/>
        <end position="411"/>
    </location>
</feature>
<dbReference type="EMBL" id="BONQ01000024">
    <property type="protein sequence ID" value="GIG43420.1"/>
    <property type="molecule type" value="Genomic_DNA"/>
</dbReference>
<comment type="caution">
    <text evidence="4">The sequence shown here is derived from an EMBL/GenBank/DDBJ whole genome shotgun (WGS) entry which is preliminary data.</text>
</comment>
<evidence type="ECO:0000256" key="2">
    <source>
        <dbReference type="SAM" id="SignalP"/>
    </source>
</evidence>
<dbReference type="InterPro" id="IPR011047">
    <property type="entry name" value="Quinoprotein_ADH-like_sf"/>
</dbReference>
<feature type="signal peptide" evidence="2">
    <location>
        <begin position="1"/>
        <end position="31"/>
    </location>
</feature>
<keyword evidence="5" id="KW-1185">Reference proteome</keyword>
<name>A0A919U950_9ACTN</name>
<feature type="domain" description="Pyrrolo-quinoline quinone repeat" evidence="3">
    <location>
        <begin position="203"/>
        <end position="341"/>
    </location>
</feature>
<dbReference type="SUPFAM" id="SSF50998">
    <property type="entry name" value="Quinoprotein alcohol dehydrogenase-like"/>
    <property type="match status" value="1"/>
</dbReference>
<dbReference type="Pfam" id="PF13360">
    <property type="entry name" value="PQQ_2"/>
    <property type="match status" value="1"/>
</dbReference>
<dbReference type="AlphaFoldDB" id="A0A919U950"/>
<sequence>MGDAMRVRVLAALCVLAGLSGCGGSSGGAAATPEAGTASPPAAARKFDPPTRFDPATGVALPREAIEPQVNLAGAAVAPLTIALVDSTAFIVTAVQVLVVDVLTGKTTATVTPEHKAAPAGLGNTVWAGPNGASMPLLAKVDGRTLVLATFRVDGSASSELVAIDAQTGARAWTLLLDTATTQLGVHDRTLILGNFGTNAVTTALDLSTRKVVWSKPGVETTAVAGDSVIVIDGRARAALSVSDGAQRWRTPADVEVQSVTPAGDRLVVMQWITKENKRRFNVLDTATGAVKTAEDTGNQRVDCVDDQAGVVVCHAGGGPVADWVGALDPGTGTWRWELPAQGREAPGFTAAWHGAVYGRAGGKPVVLDARTGTEREASPGIAPLFVSAYAGLAIAGEAGNYDLRAFHPTA</sequence>
<feature type="compositionally biased region" description="Low complexity" evidence="1">
    <location>
        <begin position="28"/>
        <end position="44"/>
    </location>
</feature>
<proteinExistence type="predicted"/>
<dbReference type="Gene3D" id="2.130.10.10">
    <property type="entry name" value="YVTN repeat-like/Quinoprotein amine dehydrogenase"/>
    <property type="match status" value="1"/>
</dbReference>
<dbReference type="Proteomes" id="UP000660611">
    <property type="component" value="Unassembled WGS sequence"/>
</dbReference>